<organism evidence="1 2">
    <name type="scientific">Aeromonas phage LAh_7</name>
    <dbReference type="NCBI Taxonomy" id="2591031"/>
    <lineage>
        <taxon>Viruses</taxon>
        <taxon>Duplodnaviria</taxon>
        <taxon>Heunggongvirae</taxon>
        <taxon>Uroviricota</taxon>
        <taxon>Caudoviricetes</taxon>
        <taxon>Casjensviridae</taxon>
        <taxon>Sharonstreetvirus</taxon>
        <taxon>Sharonstreetvirus LAh7</taxon>
    </lineage>
</organism>
<proteinExistence type="predicted"/>
<name>A0A514A070_9CAUD</name>
<gene>
    <name evidence="1" type="ORF">LAh7_16</name>
</gene>
<sequence length="237" mass="26291">MECVLQMVMITGHGIFTIFPAWTVSPQWATPSRKLFKGLIMSKQIVSEKLAAYLERTIPKWGNREYPLFTQDAANACPSARYVGGVSRWLCECRIPSQCGGVLAAAMGQPDGVGVESANVEIARLGVVTIDNPDDPDGPRKLWSYRGVMVPRPVVAGDYLADLFRLFGITPGSAPHSGSWHVRILARAETGGRHEWETEINGYPISIIRYYTGQDFNIGVVEDLMCRPYRVEFIKAL</sequence>
<reference evidence="1 2" key="1">
    <citation type="submission" date="2019-04" db="EMBL/GenBank/DDBJ databases">
        <title>Novel bacteriophages capable of disrupting biofilms from clinical strains of Aeromonas hydrophila with intrinsic antibiotic resistance.</title>
        <authorList>
            <person name="Kabwe M."/>
            <person name="Brown T.L."/>
            <person name="Speirs L."/>
            <person name="Ku H."/>
            <person name="Leach M."/>
            <person name="Chan H.T."/>
            <person name="Petrovski S."/>
            <person name="Lock P."/>
            <person name="Tucci J."/>
        </authorList>
    </citation>
    <scope>NUCLEOTIDE SEQUENCE [LARGE SCALE GENOMIC DNA]</scope>
</reference>
<protein>
    <submittedName>
        <fullName evidence="1">Uncharacterized protein</fullName>
    </submittedName>
</protein>
<dbReference type="EMBL" id="MK838113">
    <property type="protein sequence ID" value="QDH46664.1"/>
    <property type="molecule type" value="Genomic_DNA"/>
</dbReference>
<evidence type="ECO:0000313" key="2">
    <source>
        <dbReference type="Proteomes" id="UP000318298"/>
    </source>
</evidence>
<accession>A0A514A070</accession>
<evidence type="ECO:0000313" key="1">
    <source>
        <dbReference type="EMBL" id="QDH46664.1"/>
    </source>
</evidence>
<keyword evidence="2" id="KW-1185">Reference proteome</keyword>
<dbReference type="Proteomes" id="UP000318298">
    <property type="component" value="Segment"/>
</dbReference>